<dbReference type="EMBL" id="REGN01003525">
    <property type="protein sequence ID" value="RNA22144.1"/>
    <property type="molecule type" value="Genomic_DNA"/>
</dbReference>
<organism evidence="2 3">
    <name type="scientific">Brachionus plicatilis</name>
    <name type="common">Marine rotifer</name>
    <name type="synonym">Brachionus muelleri</name>
    <dbReference type="NCBI Taxonomy" id="10195"/>
    <lineage>
        <taxon>Eukaryota</taxon>
        <taxon>Metazoa</taxon>
        <taxon>Spiralia</taxon>
        <taxon>Gnathifera</taxon>
        <taxon>Rotifera</taxon>
        <taxon>Eurotatoria</taxon>
        <taxon>Monogononta</taxon>
        <taxon>Pseudotrocha</taxon>
        <taxon>Ploima</taxon>
        <taxon>Brachionidae</taxon>
        <taxon>Brachionus</taxon>
    </lineage>
</organism>
<reference evidence="2 3" key="1">
    <citation type="journal article" date="2018" name="Sci. Rep.">
        <title>Genomic signatures of local adaptation to the degree of environmental predictability in rotifers.</title>
        <authorList>
            <person name="Franch-Gras L."/>
            <person name="Hahn C."/>
            <person name="Garcia-Roger E.M."/>
            <person name="Carmona M.J."/>
            <person name="Serra M."/>
            <person name="Gomez A."/>
        </authorList>
    </citation>
    <scope>NUCLEOTIDE SEQUENCE [LARGE SCALE GENOMIC DNA]</scope>
    <source>
        <strain evidence="2">HYR1</strain>
    </source>
</reference>
<feature type="compositionally biased region" description="Polar residues" evidence="1">
    <location>
        <begin position="107"/>
        <end position="125"/>
    </location>
</feature>
<proteinExistence type="predicted"/>
<keyword evidence="3" id="KW-1185">Reference proteome</keyword>
<protein>
    <submittedName>
        <fullName evidence="2">Uncharacterized protein</fullName>
    </submittedName>
</protein>
<accession>A0A3M7RFE0</accession>
<evidence type="ECO:0000313" key="2">
    <source>
        <dbReference type="EMBL" id="RNA22144.1"/>
    </source>
</evidence>
<dbReference type="AlphaFoldDB" id="A0A3M7RFE0"/>
<feature type="region of interest" description="Disordered" evidence="1">
    <location>
        <begin position="99"/>
        <end position="125"/>
    </location>
</feature>
<evidence type="ECO:0000313" key="3">
    <source>
        <dbReference type="Proteomes" id="UP000276133"/>
    </source>
</evidence>
<sequence length="125" mass="14658">MSLDQENILSEEVFLENEIDDTQDDEEEIVVKTKRGKGKVYDFYKDYDTFEIFQQEMKSKNIGDTLWNYTGLKSNKNEDKYCYDCNFGGGGDPKGISYDDDDLTEVVPNNQKKQKTFNQERIYSK</sequence>
<comment type="caution">
    <text evidence="2">The sequence shown here is derived from an EMBL/GenBank/DDBJ whole genome shotgun (WGS) entry which is preliminary data.</text>
</comment>
<name>A0A3M7RFE0_BRAPC</name>
<gene>
    <name evidence="2" type="ORF">BpHYR1_024086</name>
</gene>
<evidence type="ECO:0000256" key="1">
    <source>
        <dbReference type="SAM" id="MobiDB-lite"/>
    </source>
</evidence>
<dbReference type="Proteomes" id="UP000276133">
    <property type="component" value="Unassembled WGS sequence"/>
</dbReference>